<evidence type="ECO:0000256" key="2">
    <source>
        <dbReference type="ARBA" id="ARBA00022692"/>
    </source>
</evidence>
<dbReference type="InterPro" id="IPR044878">
    <property type="entry name" value="UbiA_sf"/>
</dbReference>
<gene>
    <name evidence="7" type="ORF">EDD39_3378</name>
</gene>
<dbReference type="EMBL" id="RJVJ01000001">
    <property type="protein sequence ID" value="ROR45164.1"/>
    <property type="molecule type" value="Genomic_DNA"/>
</dbReference>
<evidence type="ECO:0000313" key="7">
    <source>
        <dbReference type="EMBL" id="ROR45164.1"/>
    </source>
</evidence>
<organism evidence="7 8">
    <name type="scientific">Kitasatospora cineracea</name>
    <dbReference type="NCBI Taxonomy" id="88074"/>
    <lineage>
        <taxon>Bacteria</taxon>
        <taxon>Bacillati</taxon>
        <taxon>Actinomycetota</taxon>
        <taxon>Actinomycetes</taxon>
        <taxon>Kitasatosporales</taxon>
        <taxon>Streptomycetaceae</taxon>
        <taxon>Kitasatospora</taxon>
    </lineage>
</organism>
<dbReference type="Pfam" id="PF01040">
    <property type="entry name" value="UbiA"/>
    <property type="match status" value="1"/>
</dbReference>
<accession>A0A8G1ULG5</accession>
<feature type="transmembrane region" description="Helical" evidence="6">
    <location>
        <begin position="154"/>
        <end position="171"/>
    </location>
</feature>
<protein>
    <submittedName>
        <fullName evidence="7">4-hydroxybenzoate polyprenyltransferase</fullName>
    </submittedName>
</protein>
<evidence type="ECO:0000256" key="3">
    <source>
        <dbReference type="ARBA" id="ARBA00022989"/>
    </source>
</evidence>
<keyword evidence="7" id="KW-0808">Transferase</keyword>
<evidence type="ECO:0000313" key="8">
    <source>
        <dbReference type="Proteomes" id="UP000267408"/>
    </source>
</evidence>
<evidence type="ECO:0000256" key="4">
    <source>
        <dbReference type="ARBA" id="ARBA00023136"/>
    </source>
</evidence>
<feature type="transmembrane region" description="Helical" evidence="6">
    <location>
        <begin position="113"/>
        <end position="142"/>
    </location>
</feature>
<comment type="subcellular location">
    <subcellularLocation>
        <location evidence="1">Membrane</location>
        <topology evidence="1">Multi-pass membrane protein</topology>
    </subcellularLocation>
</comment>
<dbReference type="Gene3D" id="1.10.357.140">
    <property type="entry name" value="UbiA prenyltransferase"/>
    <property type="match status" value="1"/>
</dbReference>
<dbReference type="CDD" id="cd13956">
    <property type="entry name" value="PT_UbiA"/>
    <property type="match status" value="1"/>
</dbReference>
<dbReference type="InterPro" id="IPR000537">
    <property type="entry name" value="UbiA_prenyltransferase"/>
</dbReference>
<comment type="caution">
    <text evidence="7">The sequence shown here is derived from an EMBL/GenBank/DDBJ whole genome shotgun (WGS) entry which is preliminary data.</text>
</comment>
<dbReference type="Proteomes" id="UP000267408">
    <property type="component" value="Unassembled WGS sequence"/>
</dbReference>
<dbReference type="AlphaFoldDB" id="A0A8G1ULG5"/>
<proteinExistence type="predicted"/>
<dbReference type="GO" id="GO:0016765">
    <property type="term" value="F:transferase activity, transferring alkyl or aryl (other than methyl) groups"/>
    <property type="evidence" value="ECO:0007669"/>
    <property type="project" value="InterPro"/>
</dbReference>
<evidence type="ECO:0000256" key="1">
    <source>
        <dbReference type="ARBA" id="ARBA00004141"/>
    </source>
</evidence>
<feature type="region of interest" description="Disordered" evidence="5">
    <location>
        <begin position="1"/>
        <end position="20"/>
    </location>
</feature>
<evidence type="ECO:0000256" key="5">
    <source>
        <dbReference type="SAM" id="MobiDB-lite"/>
    </source>
</evidence>
<feature type="transmembrane region" description="Helical" evidence="6">
    <location>
        <begin position="221"/>
        <end position="241"/>
    </location>
</feature>
<keyword evidence="3 6" id="KW-1133">Transmembrane helix</keyword>
<keyword evidence="4 6" id="KW-0472">Membrane</keyword>
<keyword evidence="2 6" id="KW-0812">Transmembrane</keyword>
<dbReference type="GO" id="GO:0016020">
    <property type="term" value="C:membrane"/>
    <property type="evidence" value="ECO:0007669"/>
    <property type="project" value="UniProtKB-SubCell"/>
</dbReference>
<reference evidence="7 8" key="1">
    <citation type="submission" date="2018-11" db="EMBL/GenBank/DDBJ databases">
        <title>Sequencing the genomes of 1000 actinobacteria strains.</title>
        <authorList>
            <person name="Klenk H.-P."/>
        </authorList>
    </citation>
    <scope>NUCLEOTIDE SEQUENCE [LARGE SCALE GENOMIC DNA]</scope>
    <source>
        <strain evidence="7 8">DSM 44780</strain>
    </source>
</reference>
<evidence type="ECO:0000256" key="6">
    <source>
        <dbReference type="SAM" id="Phobius"/>
    </source>
</evidence>
<sequence length="287" mass="28457">MASEENRRPPPSLAGVSSTTATSRVARTGVLLRACHPAPAAAVTALSAAMALAAGRGVLGTALTTGAVAAGQLSIGWSNDLVDRGRDADAGRTDKPLAGREVSAGRVAGATRWAVVCCVLLSAACGPAAATAHLVAVAAGWAYNLRLKATAWSWLPYAVAFALLPAFVTLAPPGGRWPAPAVLGAGALLGVSAHFANVLPDLAADRAAGVRGLPQRLGRRVSATAAVLAATAAALLLAPGWPTLAVTAPPALTVLLAPPRSRAPFLAVIAAAAVALAVLLFGRGPGL</sequence>
<name>A0A8G1ULG5_9ACTN</name>
<feature type="transmembrane region" description="Helical" evidence="6">
    <location>
        <begin position="261"/>
        <end position="281"/>
    </location>
</feature>